<comment type="caution">
    <text evidence="3">The sequence shown here is derived from an EMBL/GenBank/DDBJ whole genome shotgun (WGS) entry which is preliminary data.</text>
</comment>
<evidence type="ECO:0000256" key="1">
    <source>
        <dbReference type="SAM" id="Phobius"/>
    </source>
</evidence>
<accession>A0A3M7QJ23</accession>
<dbReference type="EMBL" id="REGN01006037">
    <property type="protein sequence ID" value="RNA11134.1"/>
    <property type="molecule type" value="Genomic_DNA"/>
</dbReference>
<dbReference type="AlphaFoldDB" id="A0A3M7QJ23"/>
<keyword evidence="4" id="KW-1185">Reference proteome</keyword>
<feature type="chain" id="PRO_5018132085" evidence="2">
    <location>
        <begin position="24"/>
        <end position="207"/>
    </location>
</feature>
<name>A0A3M7QJ23_BRAPC</name>
<dbReference type="OrthoDB" id="10347148at2759"/>
<keyword evidence="1" id="KW-0812">Transmembrane</keyword>
<organism evidence="3 4">
    <name type="scientific">Brachionus plicatilis</name>
    <name type="common">Marine rotifer</name>
    <name type="synonym">Brachionus muelleri</name>
    <dbReference type="NCBI Taxonomy" id="10195"/>
    <lineage>
        <taxon>Eukaryota</taxon>
        <taxon>Metazoa</taxon>
        <taxon>Spiralia</taxon>
        <taxon>Gnathifera</taxon>
        <taxon>Rotifera</taxon>
        <taxon>Eurotatoria</taxon>
        <taxon>Monogononta</taxon>
        <taxon>Pseudotrocha</taxon>
        <taxon>Ploima</taxon>
        <taxon>Brachionidae</taxon>
        <taxon>Brachionus</taxon>
    </lineage>
</organism>
<evidence type="ECO:0000313" key="4">
    <source>
        <dbReference type="Proteomes" id="UP000276133"/>
    </source>
</evidence>
<feature type="signal peptide" evidence="2">
    <location>
        <begin position="1"/>
        <end position="23"/>
    </location>
</feature>
<evidence type="ECO:0000256" key="2">
    <source>
        <dbReference type="SAM" id="SignalP"/>
    </source>
</evidence>
<keyword evidence="1" id="KW-1133">Transmembrane helix</keyword>
<sequence>MKRKVIALIVQLFVLISSQIVLSEYVSEDDPPCVEDCNSVPLSEKSKCIQAYAEFYNYRMVKSVFNFAKVSVYAGLWNSRYEKADPMLFERVFMNTLNQYNDPAILGKLSFETLNKTALYLYERLKVWTKKREPSNAIPFESYPSLKCPTPCIYDLVTWQSLFYISLVIFVLALFTVLFYSIFLRRQYVSLRNRFKNSKFSKVNQES</sequence>
<reference evidence="3 4" key="1">
    <citation type="journal article" date="2018" name="Sci. Rep.">
        <title>Genomic signatures of local adaptation to the degree of environmental predictability in rotifers.</title>
        <authorList>
            <person name="Franch-Gras L."/>
            <person name="Hahn C."/>
            <person name="Garcia-Roger E.M."/>
            <person name="Carmona M.J."/>
            <person name="Serra M."/>
            <person name="Gomez A."/>
        </authorList>
    </citation>
    <scope>NUCLEOTIDE SEQUENCE [LARGE SCALE GENOMIC DNA]</scope>
    <source>
        <strain evidence="3">HYR1</strain>
    </source>
</reference>
<proteinExistence type="predicted"/>
<evidence type="ECO:0000313" key="3">
    <source>
        <dbReference type="EMBL" id="RNA11134.1"/>
    </source>
</evidence>
<dbReference type="Proteomes" id="UP000276133">
    <property type="component" value="Unassembled WGS sequence"/>
</dbReference>
<keyword evidence="1" id="KW-0472">Membrane</keyword>
<feature type="transmembrane region" description="Helical" evidence="1">
    <location>
        <begin position="162"/>
        <end position="184"/>
    </location>
</feature>
<protein>
    <submittedName>
        <fullName evidence="3">Uncharacterized protein</fullName>
    </submittedName>
</protein>
<keyword evidence="2" id="KW-0732">Signal</keyword>
<gene>
    <name evidence="3" type="ORF">BpHYR1_009948</name>
</gene>